<dbReference type="Pfam" id="PF01979">
    <property type="entry name" value="Amidohydro_1"/>
    <property type="match status" value="1"/>
</dbReference>
<dbReference type="Proteomes" id="UP000245423">
    <property type="component" value="Chromosome 1"/>
</dbReference>
<feature type="domain" description="Adenine deaminase C-terminal" evidence="10">
    <location>
        <begin position="394"/>
        <end position="563"/>
    </location>
</feature>
<sequence>MERIIKIAKGEIKAELVLKNANIINVFTNEIIKGDIAIERGKIIGIGEYEGIEEMDLEGKYLSPGFIDSHVHIESSMVTPGQFAKAILPRGVTAVVTDPHEIANVKGIEGIKYMLDESQDLPLDVYVMLPSCVPSTPFENTGAVLEAEDLEKLMNEERVLGLGEMMNYPGVIGGDEKVLKKLALFQDKVIDGHGPLITAKELNAYVAAGVKTEHECSTKEEMIERLRLGMYIHIREGSAARNLKELIKAVDKDNLRRCLFCTDDKHPGDLLKDGSIDHNIRLAIKEGIDPIDCIKMASLNPAEAYGLKNKGAIAPGYKADLAVIDNLEDFNVIRVFKEGKLVAENHKPLFQIPSRDNSSMKNTVNIKRVEIESLRIPIKGEKVNVIKLLPHSLITEKVVKDVKDMVVEDGAFIRGDNILKVAVIERHNRTGNIGLALVEDFGLENGAIASTVAHDSHNIIVIGDNDGDMLLAIEELERVGGGLTMVSEGKVLDTLALTIAGLMSEEPLEQVDRKLNKMLEIAYGKLKVNENLDPFMTLSFIALPVIPDIKVTDLGLFHVGEFKFINLTE</sequence>
<evidence type="ECO:0000313" key="11">
    <source>
        <dbReference type="EMBL" id="SHD76348.1"/>
    </source>
</evidence>
<dbReference type="PANTHER" id="PTHR11113:SF2">
    <property type="entry name" value="ADENINE DEAMINASE"/>
    <property type="match status" value="1"/>
</dbReference>
<dbReference type="RefSeq" id="WP_005585036.1">
    <property type="nucleotide sequence ID" value="NZ_LT669839.1"/>
</dbReference>
<evidence type="ECO:0000256" key="3">
    <source>
        <dbReference type="ARBA" id="ARBA00012782"/>
    </source>
</evidence>
<evidence type="ECO:0000256" key="6">
    <source>
        <dbReference type="ARBA" id="ARBA00047720"/>
    </source>
</evidence>
<dbReference type="HAMAP" id="MF_01518">
    <property type="entry name" value="Adenine_deamin"/>
    <property type="match status" value="1"/>
</dbReference>
<dbReference type="InterPro" id="IPR011059">
    <property type="entry name" value="Metal-dep_hydrolase_composite"/>
</dbReference>
<feature type="domain" description="Amidohydrolase-related" evidence="9">
    <location>
        <begin position="61"/>
        <end position="342"/>
    </location>
</feature>
<dbReference type="InterPro" id="IPR006680">
    <property type="entry name" value="Amidohydro-rel"/>
</dbReference>
<dbReference type="Gene3D" id="2.30.40.10">
    <property type="entry name" value="Urease, subunit C, domain 1"/>
    <property type="match status" value="1"/>
</dbReference>
<keyword evidence="12" id="KW-1185">Reference proteome</keyword>
<accession>M1ZBD4</accession>
<dbReference type="EC" id="3.5.4.2" evidence="3 8"/>
<dbReference type="HOGENOM" id="CLU_027935_0_0_9"/>
<dbReference type="InterPro" id="IPR006679">
    <property type="entry name" value="Adenine_deam"/>
</dbReference>
<dbReference type="AlphaFoldDB" id="M1ZBD4"/>
<dbReference type="CDD" id="cd01295">
    <property type="entry name" value="AdeC"/>
    <property type="match status" value="1"/>
</dbReference>
<dbReference type="OrthoDB" id="9807210at2"/>
<dbReference type="Gene3D" id="3.20.20.140">
    <property type="entry name" value="Metal-dependent hydrolases"/>
    <property type="match status" value="1"/>
</dbReference>
<evidence type="ECO:0000259" key="9">
    <source>
        <dbReference type="Pfam" id="PF01979"/>
    </source>
</evidence>
<proteinExistence type="inferred from homology"/>
<reference evidence="11 12" key="1">
    <citation type="submission" date="2016-11" db="EMBL/GenBank/DDBJ databases">
        <authorList>
            <person name="Manzoor S."/>
        </authorList>
    </citation>
    <scope>NUCLEOTIDE SEQUENCE [LARGE SCALE GENOMIC DNA]</scope>
    <source>
        <strain evidence="11">Clostridium ultunense strain Esp</strain>
    </source>
</reference>
<comment type="similarity">
    <text evidence="2 8">Belongs to the metallo-dependent hydrolases superfamily. Adenine deaminase family.</text>
</comment>
<evidence type="ECO:0000256" key="7">
    <source>
        <dbReference type="ARBA" id="ARBA00069718"/>
    </source>
</evidence>
<evidence type="ECO:0000256" key="5">
    <source>
        <dbReference type="ARBA" id="ARBA00023211"/>
    </source>
</evidence>
<evidence type="ECO:0000259" key="10">
    <source>
        <dbReference type="Pfam" id="PF13382"/>
    </source>
</evidence>
<protein>
    <recommendedName>
        <fullName evidence="7 8">Adenine deaminase</fullName>
        <shortName evidence="8">Adenase</shortName>
        <shortName evidence="8">Adenine aminase</shortName>
        <ecNumber evidence="3 8">3.5.4.2</ecNumber>
    </recommendedName>
</protein>
<dbReference type="GO" id="GO:0006146">
    <property type="term" value="P:adenine catabolic process"/>
    <property type="evidence" value="ECO:0007669"/>
    <property type="project" value="InterPro"/>
</dbReference>
<dbReference type="NCBIfam" id="TIGR01178">
    <property type="entry name" value="ade"/>
    <property type="match status" value="1"/>
</dbReference>
<keyword evidence="5 8" id="KW-0464">Manganese</keyword>
<dbReference type="SUPFAM" id="SSF51338">
    <property type="entry name" value="Composite domain of metallo-dependent hydrolases"/>
    <property type="match status" value="1"/>
</dbReference>
<keyword evidence="4 8" id="KW-0378">Hydrolase</keyword>
<gene>
    <name evidence="8 11" type="primary">ade</name>
    <name evidence="11" type="ORF">CUESP1_0972</name>
</gene>
<name>M1ZBD4_9FIRM</name>
<dbReference type="InterPro" id="IPR026912">
    <property type="entry name" value="Adenine_deam_C"/>
</dbReference>
<evidence type="ECO:0000256" key="1">
    <source>
        <dbReference type="ARBA" id="ARBA00001936"/>
    </source>
</evidence>
<comment type="catalytic activity">
    <reaction evidence="6 8">
        <text>adenine + H2O + H(+) = hypoxanthine + NH4(+)</text>
        <dbReference type="Rhea" id="RHEA:23688"/>
        <dbReference type="ChEBI" id="CHEBI:15377"/>
        <dbReference type="ChEBI" id="CHEBI:15378"/>
        <dbReference type="ChEBI" id="CHEBI:16708"/>
        <dbReference type="ChEBI" id="CHEBI:17368"/>
        <dbReference type="ChEBI" id="CHEBI:28938"/>
        <dbReference type="EC" id="3.5.4.2"/>
    </reaction>
</comment>
<evidence type="ECO:0000256" key="4">
    <source>
        <dbReference type="ARBA" id="ARBA00022801"/>
    </source>
</evidence>
<comment type="cofactor">
    <cofactor evidence="1 8">
        <name>Mn(2+)</name>
        <dbReference type="ChEBI" id="CHEBI:29035"/>
    </cofactor>
</comment>
<dbReference type="InterPro" id="IPR032466">
    <property type="entry name" value="Metal_Hydrolase"/>
</dbReference>
<evidence type="ECO:0000256" key="8">
    <source>
        <dbReference type="HAMAP-Rule" id="MF_01518"/>
    </source>
</evidence>
<dbReference type="EMBL" id="LT669839">
    <property type="protein sequence ID" value="SHD76348.1"/>
    <property type="molecule type" value="Genomic_DNA"/>
</dbReference>
<organism evidence="11 12">
    <name type="scientific">[Clostridium] ultunense Esp</name>
    <dbReference type="NCBI Taxonomy" id="1288971"/>
    <lineage>
        <taxon>Bacteria</taxon>
        <taxon>Bacillati</taxon>
        <taxon>Bacillota</taxon>
        <taxon>Tissierellia</taxon>
        <taxon>Tissierellales</taxon>
        <taxon>Tepidimicrobiaceae</taxon>
        <taxon>Schnuerera</taxon>
    </lineage>
</organism>
<dbReference type="GO" id="GO:0000034">
    <property type="term" value="F:adenine deaminase activity"/>
    <property type="evidence" value="ECO:0007669"/>
    <property type="project" value="UniProtKB-UniRule"/>
</dbReference>
<dbReference type="FunFam" id="3.20.20.140:FF:000016">
    <property type="entry name" value="Adenine deaminase"/>
    <property type="match status" value="1"/>
</dbReference>
<dbReference type="PANTHER" id="PTHR11113">
    <property type="entry name" value="N-ACETYLGLUCOSAMINE-6-PHOSPHATE DEACETYLASE"/>
    <property type="match status" value="1"/>
</dbReference>
<dbReference type="Pfam" id="PF13382">
    <property type="entry name" value="Adenine_deam_C"/>
    <property type="match status" value="1"/>
</dbReference>
<evidence type="ECO:0000256" key="2">
    <source>
        <dbReference type="ARBA" id="ARBA00006773"/>
    </source>
</evidence>
<evidence type="ECO:0000313" key="12">
    <source>
        <dbReference type="Proteomes" id="UP000245423"/>
    </source>
</evidence>
<dbReference type="SUPFAM" id="SSF51556">
    <property type="entry name" value="Metallo-dependent hydrolases"/>
    <property type="match status" value="1"/>
</dbReference>